<dbReference type="STRING" id="873449.STRCR_2069"/>
<dbReference type="InterPro" id="IPR036388">
    <property type="entry name" value="WH-like_DNA-bd_sf"/>
</dbReference>
<dbReference type="PANTHER" id="PTHR42756">
    <property type="entry name" value="TRANSCRIPTIONAL REGULATOR, MARR"/>
    <property type="match status" value="1"/>
</dbReference>
<dbReference type="PROSITE" id="PS50995">
    <property type="entry name" value="HTH_MARR_2"/>
    <property type="match status" value="1"/>
</dbReference>
<dbReference type="SMART" id="SM00347">
    <property type="entry name" value="HTH_MARR"/>
    <property type="match status" value="1"/>
</dbReference>
<accession>G5JRZ1</accession>
<keyword evidence="3" id="KW-0804">Transcription</keyword>
<dbReference type="PROSITE" id="PS01117">
    <property type="entry name" value="HTH_MARR_1"/>
    <property type="match status" value="1"/>
</dbReference>
<dbReference type="PANTHER" id="PTHR42756:SF1">
    <property type="entry name" value="TRANSCRIPTIONAL REPRESSOR OF EMRAB OPERON"/>
    <property type="match status" value="1"/>
</dbReference>
<dbReference type="PRINTS" id="PR00598">
    <property type="entry name" value="HTHMARR"/>
</dbReference>
<evidence type="ECO:0000313" key="6">
    <source>
        <dbReference type="Proteomes" id="UP000004322"/>
    </source>
</evidence>
<protein>
    <recommendedName>
        <fullName evidence="4">HTH marR-type domain-containing protein</fullName>
    </recommendedName>
</protein>
<keyword evidence="2" id="KW-0238">DNA-binding</keyword>
<dbReference type="AlphaFoldDB" id="G5JRZ1"/>
<evidence type="ECO:0000256" key="1">
    <source>
        <dbReference type="ARBA" id="ARBA00023015"/>
    </source>
</evidence>
<reference evidence="5" key="1">
    <citation type="submission" date="2011-07" db="EMBL/GenBank/DDBJ databases">
        <authorList>
            <person name="Stanhope M.J."/>
            <person name="Durkin A.S."/>
            <person name="Hostetler J."/>
            <person name="Kim M."/>
            <person name="Radune D."/>
            <person name="Singh I."/>
            <person name="Town C.D."/>
        </authorList>
    </citation>
    <scope>NUCLEOTIDE SEQUENCE [LARGE SCALE GENOMIC DNA]</scope>
    <source>
        <strain evidence="5">HS-6</strain>
    </source>
</reference>
<keyword evidence="6" id="KW-1185">Reference proteome</keyword>
<dbReference type="Gene3D" id="1.10.10.10">
    <property type="entry name" value="Winged helix-like DNA-binding domain superfamily/Winged helix DNA-binding domain"/>
    <property type="match status" value="1"/>
</dbReference>
<evidence type="ECO:0000259" key="4">
    <source>
        <dbReference type="PROSITE" id="PS50995"/>
    </source>
</evidence>
<evidence type="ECO:0000256" key="2">
    <source>
        <dbReference type="ARBA" id="ARBA00023125"/>
    </source>
</evidence>
<evidence type="ECO:0000256" key="3">
    <source>
        <dbReference type="ARBA" id="ARBA00023163"/>
    </source>
</evidence>
<name>G5JRZ1_STRCG</name>
<evidence type="ECO:0000313" key="5">
    <source>
        <dbReference type="EMBL" id="EHI73443.1"/>
    </source>
</evidence>
<dbReference type="InterPro" id="IPR000835">
    <property type="entry name" value="HTH_MarR-typ"/>
</dbReference>
<gene>
    <name evidence="5" type="ORF">STRCR_2069</name>
</gene>
<proteinExistence type="predicted"/>
<dbReference type="InterPro" id="IPR036390">
    <property type="entry name" value="WH_DNA-bd_sf"/>
</dbReference>
<comment type="caution">
    <text evidence="5">The sequence shown here is derived from an EMBL/GenBank/DDBJ whole genome shotgun (WGS) entry which is preliminary data.</text>
</comment>
<feature type="domain" description="HTH marR-type" evidence="4">
    <location>
        <begin position="4"/>
        <end position="139"/>
    </location>
</feature>
<dbReference type="EMBL" id="AEUV02000002">
    <property type="protein sequence ID" value="EHI73443.1"/>
    <property type="molecule type" value="Genomic_DNA"/>
</dbReference>
<organism evidence="5 6">
    <name type="scientific">Streptococcus criceti HS-6</name>
    <dbReference type="NCBI Taxonomy" id="873449"/>
    <lineage>
        <taxon>Bacteria</taxon>
        <taxon>Bacillati</taxon>
        <taxon>Bacillota</taxon>
        <taxon>Bacilli</taxon>
        <taxon>Lactobacillales</taxon>
        <taxon>Streptococcaceae</taxon>
        <taxon>Streptococcus</taxon>
    </lineage>
</organism>
<sequence>MKIEESWGFAISKIGQEMDRCFSRQLEAVGLNYRDSRYYGVLLAVYNYPQLTQLKIGEKLSIDRTSIGQLIDELERKGLVHREKKPKDRRQNVLTLTLEGEGLVKNMWPKLKAAEQQVIRDLPDSQKTIILEIAEQIKENNHDKTGITRNLP</sequence>
<dbReference type="GO" id="GO:0003700">
    <property type="term" value="F:DNA-binding transcription factor activity"/>
    <property type="evidence" value="ECO:0007669"/>
    <property type="project" value="InterPro"/>
</dbReference>
<dbReference type="eggNOG" id="COG1846">
    <property type="taxonomic scope" value="Bacteria"/>
</dbReference>
<dbReference type="Proteomes" id="UP000004322">
    <property type="component" value="Unassembled WGS sequence"/>
</dbReference>
<keyword evidence="1" id="KW-0805">Transcription regulation</keyword>
<dbReference type="GO" id="GO:0003677">
    <property type="term" value="F:DNA binding"/>
    <property type="evidence" value="ECO:0007669"/>
    <property type="project" value="UniProtKB-KW"/>
</dbReference>
<dbReference type="OrthoDB" id="9799747at2"/>
<dbReference type="Pfam" id="PF01047">
    <property type="entry name" value="MarR"/>
    <property type="match status" value="1"/>
</dbReference>
<dbReference type="SUPFAM" id="SSF46785">
    <property type="entry name" value="Winged helix' DNA-binding domain"/>
    <property type="match status" value="1"/>
</dbReference>
<dbReference type="InterPro" id="IPR023187">
    <property type="entry name" value="Tscrpt_reg_MarR-type_CS"/>
</dbReference>